<gene>
    <name evidence="2" type="ORF">AVEN_174852_1</name>
</gene>
<name>A0A4Y2UWP0_ARAVE</name>
<dbReference type="EMBL" id="BGPR01039969">
    <property type="protein sequence ID" value="GBO16020.1"/>
    <property type="molecule type" value="Genomic_DNA"/>
</dbReference>
<keyword evidence="3" id="KW-1185">Reference proteome</keyword>
<accession>A0A4Y2UWP0</accession>
<proteinExistence type="predicted"/>
<feature type="non-terminal residue" evidence="2">
    <location>
        <position position="1"/>
    </location>
</feature>
<organism evidence="2 3">
    <name type="scientific">Araneus ventricosus</name>
    <name type="common">Orbweaver spider</name>
    <name type="synonym">Epeira ventricosa</name>
    <dbReference type="NCBI Taxonomy" id="182803"/>
    <lineage>
        <taxon>Eukaryota</taxon>
        <taxon>Metazoa</taxon>
        <taxon>Ecdysozoa</taxon>
        <taxon>Arthropoda</taxon>
        <taxon>Chelicerata</taxon>
        <taxon>Arachnida</taxon>
        <taxon>Araneae</taxon>
        <taxon>Araneomorphae</taxon>
        <taxon>Entelegynae</taxon>
        <taxon>Araneoidea</taxon>
        <taxon>Araneidae</taxon>
        <taxon>Araneus</taxon>
    </lineage>
</organism>
<evidence type="ECO:0000313" key="2">
    <source>
        <dbReference type="EMBL" id="GBO16020.1"/>
    </source>
</evidence>
<dbReference type="AlphaFoldDB" id="A0A4Y2UWP0"/>
<dbReference type="Proteomes" id="UP000499080">
    <property type="component" value="Unassembled WGS sequence"/>
</dbReference>
<comment type="caution">
    <text evidence="2">The sequence shown here is derived from an EMBL/GenBank/DDBJ whole genome shotgun (WGS) entry which is preliminary data.</text>
</comment>
<feature type="region of interest" description="Disordered" evidence="1">
    <location>
        <begin position="68"/>
        <end position="94"/>
    </location>
</feature>
<evidence type="ECO:0000313" key="3">
    <source>
        <dbReference type="Proteomes" id="UP000499080"/>
    </source>
</evidence>
<protein>
    <submittedName>
        <fullName evidence="2">Uncharacterized protein</fullName>
    </submittedName>
</protein>
<sequence length="94" mass="9868">AATRSSSSMDITLHILPLAIILSWGSMAIGSFSSNVSQKPPLAKQFLIVSADISFQELIKRCTPDVSLQGGFSSAHSSSSESSTFTAWSSSQSA</sequence>
<reference evidence="2 3" key="1">
    <citation type="journal article" date="2019" name="Sci. Rep.">
        <title>Orb-weaving spider Araneus ventricosus genome elucidates the spidroin gene catalogue.</title>
        <authorList>
            <person name="Kono N."/>
            <person name="Nakamura H."/>
            <person name="Ohtoshi R."/>
            <person name="Moran D.A.P."/>
            <person name="Shinohara A."/>
            <person name="Yoshida Y."/>
            <person name="Fujiwara M."/>
            <person name="Mori M."/>
            <person name="Tomita M."/>
            <person name="Arakawa K."/>
        </authorList>
    </citation>
    <scope>NUCLEOTIDE SEQUENCE [LARGE SCALE GENOMIC DNA]</scope>
</reference>
<evidence type="ECO:0000256" key="1">
    <source>
        <dbReference type="SAM" id="MobiDB-lite"/>
    </source>
</evidence>